<dbReference type="Proteomes" id="UP000091857">
    <property type="component" value="Chromosome 1"/>
</dbReference>
<gene>
    <name evidence="1" type="ORF">MANES_01G043450v8</name>
</gene>
<accession>A0ACB7IAG5</accession>
<dbReference type="EMBL" id="CM004387">
    <property type="protein sequence ID" value="KAG8661837.1"/>
    <property type="molecule type" value="Genomic_DNA"/>
</dbReference>
<sequence>MFIIVYYTKLKKLWDKSACLRPVSTCNCGASKQLVEIKSDDRLMQFLMGLNGAYDHVKNQLLLMDPLPNIDKAYSMMLRVEKQREVNSIVIDCIESSIAMQVQGPNYKKEGERNQYKKKDDRYCSHYKNIGHTNETCFKLHDNPEWYKQKKNKYSRNMENGDAEDSHEAESSNTANNNESRNENLANLVHQEVMRIMKGKMVNEAGCVEFTGFAVISEFPYNVFTQTDIVDNMTSQSTWIIDSGATSHMCLVNNLFSS</sequence>
<keyword evidence="2" id="KW-1185">Reference proteome</keyword>
<evidence type="ECO:0000313" key="1">
    <source>
        <dbReference type="EMBL" id="KAG8661837.1"/>
    </source>
</evidence>
<evidence type="ECO:0000313" key="2">
    <source>
        <dbReference type="Proteomes" id="UP000091857"/>
    </source>
</evidence>
<name>A0ACB7IAG5_MANES</name>
<reference evidence="2" key="1">
    <citation type="journal article" date="2016" name="Nat. Biotechnol.">
        <title>Sequencing wild and cultivated cassava and related species reveals extensive interspecific hybridization and genetic diversity.</title>
        <authorList>
            <person name="Bredeson J.V."/>
            <person name="Lyons J.B."/>
            <person name="Prochnik S.E."/>
            <person name="Wu G.A."/>
            <person name="Ha C.M."/>
            <person name="Edsinger-Gonzales E."/>
            <person name="Grimwood J."/>
            <person name="Schmutz J."/>
            <person name="Rabbi I.Y."/>
            <person name="Egesi C."/>
            <person name="Nauluvula P."/>
            <person name="Lebot V."/>
            <person name="Ndunguru J."/>
            <person name="Mkamilo G."/>
            <person name="Bart R.S."/>
            <person name="Setter T.L."/>
            <person name="Gleadow R.M."/>
            <person name="Kulakow P."/>
            <person name="Ferguson M.E."/>
            <person name="Rounsley S."/>
            <person name="Rokhsar D.S."/>
        </authorList>
    </citation>
    <scope>NUCLEOTIDE SEQUENCE [LARGE SCALE GENOMIC DNA]</scope>
    <source>
        <strain evidence="2">cv. AM560-2</strain>
    </source>
</reference>
<comment type="caution">
    <text evidence="1">The sequence shown here is derived from an EMBL/GenBank/DDBJ whole genome shotgun (WGS) entry which is preliminary data.</text>
</comment>
<proteinExistence type="predicted"/>
<protein>
    <submittedName>
        <fullName evidence="1">Uncharacterized protein</fullName>
    </submittedName>
</protein>
<organism evidence="1 2">
    <name type="scientific">Manihot esculenta</name>
    <name type="common">Cassava</name>
    <name type="synonym">Jatropha manihot</name>
    <dbReference type="NCBI Taxonomy" id="3983"/>
    <lineage>
        <taxon>Eukaryota</taxon>
        <taxon>Viridiplantae</taxon>
        <taxon>Streptophyta</taxon>
        <taxon>Embryophyta</taxon>
        <taxon>Tracheophyta</taxon>
        <taxon>Spermatophyta</taxon>
        <taxon>Magnoliopsida</taxon>
        <taxon>eudicotyledons</taxon>
        <taxon>Gunneridae</taxon>
        <taxon>Pentapetalae</taxon>
        <taxon>rosids</taxon>
        <taxon>fabids</taxon>
        <taxon>Malpighiales</taxon>
        <taxon>Euphorbiaceae</taxon>
        <taxon>Crotonoideae</taxon>
        <taxon>Manihoteae</taxon>
        <taxon>Manihot</taxon>
    </lineage>
</organism>